<protein>
    <submittedName>
        <fullName evidence="4">Piwi domain-containing protein</fullName>
    </submittedName>
</protein>
<dbReference type="Proteomes" id="UP000282613">
    <property type="component" value="Unassembled WGS sequence"/>
</dbReference>
<dbReference type="InterPro" id="IPR012337">
    <property type="entry name" value="RNaseH-like_sf"/>
</dbReference>
<dbReference type="AlphaFoldDB" id="A0A0R3VZ01"/>
<evidence type="ECO:0000313" key="2">
    <source>
        <dbReference type="EMBL" id="VDK25729.1"/>
    </source>
</evidence>
<reference evidence="2 3" key="2">
    <citation type="submission" date="2018-11" db="EMBL/GenBank/DDBJ databases">
        <authorList>
            <consortium name="Pathogen Informatics"/>
        </authorList>
    </citation>
    <scope>NUCLEOTIDE SEQUENCE [LARGE SCALE GENOMIC DNA]</scope>
</reference>
<proteinExistence type="predicted"/>
<dbReference type="Gene3D" id="3.40.50.2300">
    <property type="match status" value="1"/>
</dbReference>
<gene>
    <name evidence="2" type="ORF">TASK_LOCUS2646</name>
</gene>
<dbReference type="STRING" id="60517.A0A0R3VZ01"/>
<dbReference type="SMART" id="SM00950">
    <property type="entry name" value="Piwi"/>
    <property type="match status" value="1"/>
</dbReference>
<dbReference type="InterPro" id="IPR003165">
    <property type="entry name" value="Piwi"/>
</dbReference>
<dbReference type="EMBL" id="UYRS01002355">
    <property type="protein sequence ID" value="VDK25729.1"/>
    <property type="molecule type" value="Genomic_DNA"/>
</dbReference>
<dbReference type="Gene3D" id="3.30.420.10">
    <property type="entry name" value="Ribonuclease H-like superfamily/Ribonuclease H"/>
    <property type="match status" value="1"/>
</dbReference>
<feature type="domain" description="Piwi" evidence="1">
    <location>
        <begin position="132"/>
        <end position="428"/>
    </location>
</feature>
<evidence type="ECO:0000313" key="3">
    <source>
        <dbReference type="Proteomes" id="UP000282613"/>
    </source>
</evidence>
<dbReference type="WBParaSite" id="TASK_0000264501-mRNA-1">
    <property type="protein sequence ID" value="TASK_0000264501-mRNA-1"/>
    <property type="gene ID" value="TASK_0000264501"/>
</dbReference>
<dbReference type="SUPFAM" id="SSF53098">
    <property type="entry name" value="Ribonuclease H-like"/>
    <property type="match status" value="1"/>
</dbReference>
<keyword evidence="3" id="KW-1185">Reference proteome</keyword>
<accession>A0A0R3VZ01</accession>
<evidence type="ECO:0000313" key="4">
    <source>
        <dbReference type="WBParaSite" id="TASK_0000264501-mRNA-1"/>
    </source>
</evidence>
<dbReference type="InterPro" id="IPR036397">
    <property type="entry name" value="RNaseH_sf"/>
</dbReference>
<dbReference type="OrthoDB" id="10252740at2759"/>
<dbReference type="Pfam" id="PF02171">
    <property type="entry name" value="Piwi"/>
    <property type="match status" value="1"/>
</dbReference>
<dbReference type="PANTHER" id="PTHR22891">
    <property type="entry name" value="EUKARYOTIC TRANSLATION INITIATION FACTOR 2C"/>
    <property type="match status" value="1"/>
</dbReference>
<dbReference type="GO" id="GO:0003676">
    <property type="term" value="F:nucleic acid binding"/>
    <property type="evidence" value="ECO:0007669"/>
    <property type="project" value="InterPro"/>
</dbReference>
<evidence type="ECO:0000259" key="1">
    <source>
        <dbReference type="PROSITE" id="PS50822"/>
    </source>
</evidence>
<organism evidence="4">
    <name type="scientific">Taenia asiatica</name>
    <name type="common">Asian tapeworm</name>
    <dbReference type="NCBI Taxonomy" id="60517"/>
    <lineage>
        <taxon>Eukaryota</taxon>
        <taxon>Metazoa</taxon>
        <taxon>Spiralia</taxon>
        <taxon>Lophotrochozoa</taxon>
        <taxon>Platyhelminthes</taxon>
        <taxon>Cestoda</taxon>
        <taxon>Eucestoda</taxon>
        <taxon>Cyclophyllidea</taxon>
        <taxon>Taeniidae</taxon>
        <taxon>Taenia</taxon>
    </lineage>
</organism>
<name>A0A0R3VZ01_TAEAS</name>
<sequence>MNGNSELFDGDGTRKDREEYVPMELLEVLPFQNAREDPGVIAQMIEQNVEAEPVARFKTLKEFVTDMQQYVCTCFCVIALAWNLDVDGFMTNLAELAGNFGLNMNVVQEPGRKSVGDLPQLFKDFQEKKVNLAIFIINGNAEYPHIKRQGDLYNFMFTQCIKRETISKENVLKNLILKINAKMGGTNWLVDGLSERLENKLVMVVGADVTHPGPNTASWGFAKSVAAVVASISSDLMRYVAIVRQQDQMEEGKTTREEIDGMEGIFSDLLKTYKRCNNSLPDKVIVYRDGVSEGQFNRVLRYELEAMKVACCRLDSRPIPITFIVVQKRHHIRFRPLQGARNVLPGTVIDKEVTQKNDSDFYLCSHKGMKGTSKPAHYHILYDDNRWNADDLQQFTYGLCHAYMRCSHGVSYPAPTYYSHLAAFRARE</sequence>
<dbReference type="PROSITE" id="PS50822">
    <property type="entry name" value="PIWI"/>
    <property type="match status" value="1"/>
</dbReference>
<reference evidence="4" key="1">
    <citation type="submission" date="2017-02" db="UniProtKB">
        <authorList>
            <consortium name="WormBaseParasite"/>
        </authorList>
    </citation>
    <scope>IDENTIFICATION</scope>
</reference>